<proteinExistence type="predicted"/>
<dbReference type="Proteomes" id="UP000186385">
    <property type="component" value="Unassembled WGS sequence"/>
</dbReference>
<dbReference type="RefSeq" id="WP_269430740.1">
    <property type="nucleotide sequence ID" value="NZ_FTLX01000004.1"/>
</dbReference>
<accession>A0A1N6X0N4</accession>
<dbReference type="EMBL" id="FTLX01000004">
    <property type="protein sequence ID" value="SIQ95909.1"/>
    <property type="molecule type" value="Genomic_DNA"/>
</dbReference>
<organism evidence="1 2">
    <name type="scientific">Domibacillus enclensis</name>
    <dbReference type="NCBI Taxonomy" id="1017273"/>
    <lineage>
        <taxon>Bacteria</taxon>
        <taxon>Bacillati</taxon>
        <taxon>Bacillota</taxon>
        <taxon>Bacilli</taxon>
        <taxon>Bacillales</taxon>
        <taxon>Bacillaceae</taxon>
        <taxon>Domibacillus</taxon>
    </lineage>
</organism>
<dbReference type="STRING" id="1017273.SAMN05443094_104334"/>
<evidence type="ECO:0000313" key="1">
    <source>
        <dbReference type="EMBL" id="SIQ95909.1"/>
    </source>
</evidence>
<sequence>MTLVQPLLENSWTNHKYLFSAVIGEWLIPTNQLKHSAVIEGR</sequence>
<name>A0A1N6X0N4_9BACI</name>
<protein>
    <submittedName>
        <fullName evidence="1">Uncharacterized protein</fullName>
    </submittedName>
</protein>
<reference evidence="1 2" key="1">
    <citation type="submission" date="2017-01" db="EMBL/GenBank/DDBJ databases">
        <authorList>
            <person name="Mah S.A."/>
            <person name="Swanson W.J."/>
            <person name="Moy G.W."/>
            <person name="Vacquier V.D."/>
        </authorList>
    </citation>
    <scope>NUCLEOTIDE SEQUENCE [LARGE SCALE GENOMIC DNA]</scope>
    <source>
        <strain evidence="1 2">NIO-1016</strain>
    </source>
</reference>
<gene>
    <name evidence="1" type="ORF">SAMN05443094_104334</name>
</gene>
<dbReference type="AlphaFoldDB" id="A0A1N6X0N4"/>
<evidence type="ECO:0000313" key="2">
    <source>
        <dbReference type="Proteomes" id="UP000186385"/>
    </source>
</evidence>